<organism evidence="3 4">
    <name type="scientific">Collimonas arenae</name>
    <dbReference type="NCBI Taxonomy" id="279058"/>
    <lineage>
        <taxon>Bacteria</taxon>
        <taxon>Pseudomonadati</taxon>
        <taxon>Pseudomonadota</taxon>
        <taxon>Betaproteobacteria</taxon>
        <taxon>Burkholderiales</taxon>
        <taxon>Oxalobacteraceae</taxon>
        <taxon>Collimonas</taxon>
    </lineage>
</organism>
<name>A0A127PUT0_9BURK</name>
<reference evidence="3 4" key="1">
    <citation type="submission" date="2015-11" db="EMBL/GenBank/DDBJ databases">
        <title>Exploring the genomic traits of fungus-feeding bacterial genus Collimonas.</title>
        <authorList>
            <person name="Song C."/>
            <person name="Schmidt R."/>
            <person name="de Jager V."/>
            <person name="Krzyzanowska D."/>
            <person name="Jongedijk E."/>
            <person name="Cankar K."/>
            <person name="Beekwilder J."/>
            <person name="van Veen A."/>
            <person name="de Boer W."/>
            <person name="van Veen J.A."/>
            <person name="Garbeva P."/>
        </authorList>
    </citation>
    <scope>NUCLEOTIDE SEQUENCE [LARGE SCALE GENOMIC DNA]</scope>
    <source>
        <strain evidence="3 4">Ter282</strain>
    </source>
</reference>
<feature type="chain" id="PRO_5007277216" evidence="2">
    <location>
        <begin position="35"/>
        <end position="189"/>
    </location>
</feature>
<sequence>MLNIRFFSGIDNRFAKMTALIPLLALFQFPLAQAGEQATALPPGTITVEDTHYAPAPPGTKVPQMPVAAHRPSAEDMVDAAKRNVGQIDRDLRKDAPPAGESAPAATTPPNRQEILEKALAGPVAPKDSPRPGETTMEDITRPDGQRVTKVTGPNGTYCVTQISVGNTKGEDIIQRGAVSRTTSCGSPF</sequence>
<feature type="region of interest" description="Disordered" evidence="1">
    <location>
        <begin position="92"/>
        <end position="111"/>
    </location>
</feature>
<evidence type="ECO:0000313" key="3">
    <source>
        <dbReference type="EMBL" id="AMP11413.1"/>
    </source>
</evidence>
<dbReference type="EMBL" id="CP013235">
    <property type="protein sequence ID" value="AMP11413.1"/>
    <property type="molecule type" value="Genomic_DNA"/>
</dbReference>
<protein>
    <submittedName>
        <fullName evidence="3">Uncharacterized protein</fullName>
    </submittedName>
</protein>
<feature type="region of interest" description="Disordered" evidence="1">
    <location>
        <begin position="120"/>
        <end position="140"/>
    </location>
</feature>
<evidence type="ECO:0000313" key="4">
    <source>
        <dbReference type="Proteomes" id="UP000071778"/>
    </source>
</evidence>
<keyword evidence="2" id="KW-0732">Signal</keyword>
<feature type="signal peptide" evidence="2">
    <location>
        <begin position="1"/>
        <end position="34"/>
    </location>
</feature>
<dbReference type="RefSeq" id="WP_061534408.1">
    <property type="nucleotide sequence ID" value="NZ_CP013235.1"/>
</dbReference>
<dbReference type="AlphaFoldDB" id="A0A127PUT0"/>
<keyword evidence="4" id="KW-1185">Reference proteome</keyword>
<proteinExistence type="predicted"/>
<evidence type="ECO:0000256" key="2">
    <source>
        <dbReference type="SAM" id="SignalP"/>
    </source>
</evidence>
<dbReference type="Proteomes" id="UP000071778">
    <property type="component" value="Chromosome"/>
</dbReference>
<gene>
    <name evidence="3" type="ORF">CAter282_3733</name>
</gene>
<evidence type="ECO:0000256" key="1">
    <source>
        <dbReference type="SAM" id="MobiDB-lite"/>
    </source>
</evidence>
<dbReference type="PATRIC" id="fig|279058.17.peg.4040"/>
<accession>A0A127PUT0</accession>